<feature type="transmembrane region" description="Helical" evidence="2">
    <location>
        <begin position="345"/>
        <end position="374"/>
    </location>
</feature>
<dbReference type="InParanoid" id="A0A6J3RVF5"/>
<dbReference type="OrthoDB" id="9950822at2759"/>
<evidence type="ECO:0000313" key="4">
    <source>
        <dbReference type="Proteomes" id="UP000245320"/>
    </source>
</evidence>
<keyword evidence="2" id="KW-0812">Transmembrane</keyword>
<dbReference type="InterPro" id="IPR031371">
    <property type="entry name" value="Mucin-15"/>
</dbReference>
<feature type="transmembrane region" description="Helical" evidence="2">
    <location>
        <begin position="235"/>
        <end position="258"/>
    </location>
</feature>
<evidence type="ECO:0000313" key="5">
    <source>
        <dbReference type="RefSeq" id="XP_033718537.1"/>
    </source>
</evidence>
<keyword evidence="2" id="KW-1133">Transmembrane helix</keyword>
<organism evidence="4 5">
    <name type="scientific">Tursiops truncatus</name>
    <name type="common">Atlantic bottle-nosed dolphin</name>
    <name type="synonym">Delphinus truncatus</name>
    <dbReference type="NCBI Taxonomy" id="9739"/>
    <lineage>
        <taxon>Eukaryota</taxon>
        <taxon>Metazoa</taxon>
        <taxon>Chordata</taxon>
        <taxon>Craniata</taxon>
        <taxon>Vertebrata</taxon>
        <taxon>Euteleostomi</taxon>
        <taxon>Mammalia</taxon>
        <taxon>Eutheria</taxon>
        <taxon>Laurasiatheria</taxon>
        <taxon>Artiodactyla</taxon>
        <taxon>Whippomorpha</taxon>
        <taxon>Cetacea</taxon>
        <taxon>Odontoceti</taxon>
        <taxon>Delphinidae</taxon>
        <taxon>Tursiops</taxon>
    </lineage>
</organism>
<feature type="signal peptide" evidence="3">
    <location>
        <begin position="1"/>
        <end position="23"/>
    </location>
</feature>
<dbReference type="RefSeq" id="XP_033718537.1">
    <property type="nucleotide sequence ID" value="XM_033862646.1"/>
</dbReference>
<dbReference type="PANTHER" id="PTHR45427:SF1">
    <property type="entry name" value="MUCIN-15"/>
    <property type="match status" value="1"/>
</dbReference>
<evidence type="ECO:0000256" key="2">
    <source>
        <dbReference type="SAM" id="Phobius"/>
    </source>
</evidence>
<feature type="region of interest" description="Disordered" evidence="1">
    <location>
        <begin position="39"/>
        <end position="88"/>
    </location>
</feature>
<name>A0A6J3RVF5_TURTR</name>
<sequence>MLTSVKILLISILFSLLLFGSHGEEGREINTTQNIAEDLKTRENQSIPLESEANSTSDKENRETSHPKATNFSFGDPSNKTHGTDFYHNLSTDNSSSLKLMPTLSPSPPLSHSFVSKLPWNSSVADENPLPVSAPPNTTAIVSSENFTRSSVNDTMKAPDNSSITVSNLPSGSNTISVTPMIKETDGWPTMTGDSLAGFTVYQETTLYPTLKFTNNSKIFPDTSDPQEENTNTGVVFGAILGAILGASLLSLVGYLLCGKRKTDSFSHRRLYDDRNEPDIPGIRTYLHHHLAGGKLSFKRRAKCHKFHKNFSNLLLFLLAPRPQLELLIFLFQTASYFPPFSPSFLFFSLSSSLVLSLRLFLPCIFSLNGSFYFSEFRKNSPRAMFS</sequence>
<dbReference type="Pfam" id="PF15672">
    <property type="entry name" value="Mucin15"/>
    <property type="match status" value="1"/>
</dbReference>
<accession>A0A6J3RVF5</accession>
<feature type="transmembrane region" description="Helical" evidence="2">
    <location>
        <begin position="311"/>
        <end position="333"/>
    </location>
</feature>
<dbReference type="PANTHER" id="PTHR45427">
    <property type="entry name" value="MUCIN-15"/>
    <property type="match status" value="1"/>
</dbReference>
<reference evidence="5" key="1">
    <citation type="submission" date="2025-08" db="UniProtKB">
        <authorList>
            <consortium name="RefSeq"/>
        </authorList>
    </citation>
    <scope>IDENTIFICATION</scope>
    <source>
        <tissue evidence="5">Spleen</tissue>
    </source>
</reference>
<feature type="chain" id="PRO_5026737061" evidence="3">
    <location>
        <begin position="24"/>
        <end position="387"/>
    </location>
</feature>
<keyword evidence="2" id="KW-0472">Membrane</keyword>
<evidence type="ECO:0000256" key="3">
    <source>
        <dbReference type="SAM" id="SignalP"/>
    </source>
</evidence>
<dbReference type="FunCoup" id="A0A6J3RVF5">
    <property type="interactions" value="17"/>
</dbReference>
<evidence type="ECO:0000256" key="1">
    <source>
        <dbReference type="SAM" id="MobiDB-lite"/>
    </source>
</evidence>
<gene>
    <name evidence="5" type="primary">MUC15</name>
</gene>
<feature type="compositionally biased region" description="Polar residues" evidence="1">
    <location>
        <begin position="67"/>
        <end position="81"/>
    </location>
</feature>
<proteinExistence type="predicted"/>
<dbReference type="CTD" id="143662"/>
<dbReference type="Proteomes" id="UP000245320">
    <property type="component" value="Chromosome 8"/>
</dbReference>
<dbReference type="GeneID" id="101327080"/>
<keyword evidence="3" id="KW-0732">Signal</keyword>
<keyword evidence="4" id="KW-1185">Reference proteome</keyword>
<feature type="compositionally biased region" description="Polar residues" evidence="1">
    <location>
        <begin position="44"/>
        <end position="56"/>
    </location>
</feature>
<dbReference type="AlphaFoldDB" id="A0A6J3RVF5"/>
<feature type="compositionally biased region" description="Basic and acidic residues" evidence="1">
    <location>
        <begin position="57"/>
        <end position="66"/>
    </location>
</feature>
<protein>
    <submittedName>
        <fullName evidence="5">Mucin-15 isoform X2</fullName>
    </submittedName>
</protein>